<organism evidence="1 2">
    <name type="scientific">Thalassobacterium sedimentorum</name>
    <dbReference type="NCBI Taxonomy" id="3041258"/>
    <lineage>
        <taxon>Bacteria</taxon>
        <taxon>Pseudomonadati</taxon>
        <taxon>Verrucomicrobiota</taxon>
        <taxon>Opitutia</taxon>
        <taxon>Puniceicoccales</taxon>
        <taxon>Coraliomargaritaceae</taxon>
        <taxon>Thalassobacterium</taxon>
    </lineage>
</organism>
<dbReference type="Proteomes" id="UP001243717">
    <property type="component" value="Unassembled WGS sequence"/>
</dbReference>
<name>A0ABU1AJW9_9BACT</name>
<reference evidence="1 2" key="1">
    <citation type="submission" date="2023-04" db="EMBL/GenBank/DDBJ databases">
        <title>A novel bacteria isolated from coastal sediment.</title>
        <authorList>
            <person name="Liu X.-J."/>
            <person name="Du Z.-J."/>
        </authorList>
    </citation>
    <scope>NUCLEOTIDE SEQUENCE [LARGE SCALE GENOMIC DNA]</scope>
    <source>
        <strain evidence="1 2">SDUM461004</strain>
    </source>
</reference>
<dbReference type="RefSeq" id="WP_308985565.1">
    <property type="nucleotide sequence ID" value="NZ_JARXIC010000018.1"/>
</dbReference>
<comment type="caution">
    <text evidence="1">The sequence shown here is derived from an EMBL/GenBank/DDBJ whole genome shotgun (WGS) entry which is preliminary data.</text>
</comment>
<proteinExistence type="predicted"/>
<evidence type="ECO:0000313" key="1">
    <source>
        <dbReference type="EMBL" id="MDQ8195105.1"/>
    </source>
</evidence>
<gene>
    <name evidence="1" type="ORF">QEH59_11760</name>
</gene>
<evidence type="ECO:0000313" key="2">
    <source>
        <dbReference type="Proteomes" id="UP001243717"/>
    </source>
</evidence>
<dbReference type="EMBL" id="JARXIC010000018">
    <property type="protein sequence ID" value="MDQ8195105.1"/>
    <property type="molecule type" value="Genomic_DNA"/>
</dbReference>
<sequence>MDKTGEWVRPAVKTAGLFVAPMTANIKKMYPRLLENGMLQMEYENYQAWPDFRPLGSNRIGGLWRAHFLEKVLCSDDLCCAAWRAPIPREILSRLREFRECHCELIEMAQAMPEYFIRQTDLNPALTLLAATYWQFRKLASVPGIEERTTLWENLDADQVLHYARFPHTKSFLRNLAKIPVEHAYLYRIESLRNLWAIPDKRRLLQHLPVITAENLWLLSCCPPILDPAIHQLVTREPEHEEFSLLEIISDLSNRREMACMDFWPYRNRLHTWPQLLAAYNRFLKKTNHVVEVFPPPPIGEHEDEALHIVPLKSRTALTQESREMLNCIEGYSSKCSRLKTYAYRLLRPERATVLIKWQYRHWIIEEAMIKGNERQVRAGTMGLLCRWLRAHRRHN</sequence>
<keyword evidence="2" id="KW-1185">Reference proteome</keyword>
<accession>A0ABU1AJW9</accession>
<protein>
    <submittedName>
        <fullName evidence="1">Uncharacterized protein</fullName>
    </submittedName>
</protein>